<dbReference type="AlphaFoldDB" id="A0ABC9DMD3"/>
<evidence type="ECO:0000256" key="1">
    <source>
        <dbReference type="SAM" id="MobiDB-lite"/>
    </source>
</evidence>
<feature type="region of interest" description="Disordered" evidence="1">
    <location>
        <begin position="457"/>
        <end position="542"/>
    </location>
</feature>
<name>A0ABC9DMD3_9POAL</name>
<feature type="region of interest" description="Disordered" evidence="1">
    <location>
        <begin position="287"/>
        <end position="332"/>
    </location>
</feature>
<protein>
    <submittedName>
        <fullName evidence="2">Uncharacterized protein</fullName>
    </submittedName>
</protein>
<gene>
    <name evidence="2" type="ORF">URODEC1_LOCUS86984</name>
</gene>
<feature type="compositionally biased region" description="Polar residues" evidence="1">
    <location>
        <begin position="287"/>
        <end position="304"/>
    </location>
</feature>
<feature type="compositionally biased region" description="Low complexity" evidence="1">
    <location>
        <begin position="500"/>
        <end position="511"/>
    </location>
</feature>
<reference evidence="2 3" key="2">
    <citation type="submission" date="2024-10" db="EMBL/GenBank/DDBJ databases">
        <authorList>
            <person name="Ryan C."/>
        </authorList>
    </citation>
    <scope>NUCLEOTIDE SEQUENCE [LARGE SCALE GENOMIC DNA]</scope>
</reference>
<keyword evidence="3" id="KW-1185">Reference proteome</keyword>
<sequence>MMDSHRWQSPAAAAAAAEAAEENTGGTGGPSRRTARRGMHRASPYGGGTRQWLPRLPVASRIFPTMPRDGPPSDKIQEVHRESLDVIPEASRVSSLENDRFVKSMEPKTNAAAVGPTTHVSNKFNLLLEGDRNPDHGNGLADIENMIRQRHFSRDETERLIEIIWSRTPDLSVEDQRAPGSTAKGYETTPFSTPIKLIDPESPWGTDTLPPSNVHDIGSSPIEIAKAFMEAQTSASVHESQKRKFRALSHGVEVDNSTSKVFPKVATDSSVGWPGSVVRGYPNYLTPQSKGRTLPQPLSRTPHSGSIFGRSAKNARRSGTYNNSSGQSQLSTPFSVGSKAILEDKLASTSGSMLQPSSSSRRQIDVFGSNTSIFPREGSAATKSVAFNLQGPDWKGTIESRPTSGHASAVDNISRGVSVSVHPKSSETAFKILQHLERTIPSPTLKPLELRQTLAKRNASSVASNSQIKGPDFSIGNGHRQSGTNKSGSANLETPDAKKVQVPPSSPSVEESSQKIHSSRANSEVPETSTSQQASKSDLTSTSAAVVSDKNTSKGFSFTFPVPKAPSSFFEPPPTPTLASPPRTLPITTEDIPKFNFGSSSVTNKPVFSFDSTSGSIGADGSVPTFKFGSGQKRELCFNIAGKDAVCF</sequence>
<dbReference type="Proteomes" id="UP001497457">
    <property type="component" value="Chromosome 34rd"/>
</dbReference>
<feature type="region of interest" description="Disordered" evidence="1">
    <location>
        <begin position="1"/>
        <end position="53"/>
    </location>
</feature>
<feature type="region of interest" description="Disordered" evidence="1">
    <location>
        <begin position="174"/>
        <end position="201"/>
    </location>
</feature>
<proteinExistence type="predicted"/>
<feature type="compositionally biased region" description="Polar residues" evidence="1">
    <location>
        <begin position="458"/>
        <end position="468"/>
    </location>
</feature>
<feature type="compositionally biased region" description="Polar residues" evidence="1">
    <location>
        <begin position="479"/>
        <end position="492"/>
    </location>
</feature>
<dbReference type="PANTHER" id="PTHR33416">
    <property type="entry name" value="NUCLEAR PORE COMPLEX PROTEIN NUP1"/>
    <property type="match status" value="1"/>
</dbReference>
<organism evidence="2 3">
    <name type="scientific">Urochloa decumbens</name>
    <dbReference type="NCBI Taxonomy" id="240449"/>
    <lineage>
        <taxon>Eukaryota</taxon>
        <taxon>Viridiplantae</taxon>
        <taxon>Streptophyta</taxon>
        <taxon>Embryophyta</taxon>
        <taxon>Tracheophyta</taxon>
        <taxon>Spermatophyta</taxon>
        <taxon>Magnoliopsida</taxon>
        <taxon>Liliopsida</taxon>
        <taxon>Poales</taxon>
        <taxon>Poaceae</taxon>
        <taxon>PACMAD clade</taxon>
        <taxon>Panicoideae</taxon>
        <taxon>Panicodae</taxon>
        <taxon>Paniceae</taxon>
        <taxon>Melinidinae</taxon>
        <taxon>Urochloa</taxon>
    </lineage>
</organism>
<feature type="compositionally biased region" description="Polar residues" evidence="1">
    <location>
        <begin position="317"/>
        <end position="332"/>
    </location>
</feature>
<reference evidence="3" key="1">
    <citation type="submission" date="2024-06" db="EMBL/GenBank/DDBJ databases">
        <authorList>
            <person name="Ryan C."/>
        </authorList>
    </citation>
    <scope>NUCLEOTIDE SEQUENCE [LARGE SCALE GENOMIC DNA]</scope>
</reference>
<accession>A0ABC9DMD3</accession>
<evidence type="ECO:0000313" key="3">
    <source>
        <dbReference type="Proteomes" id="UP001497457"/>
    </source>
</evidence>
<dbReference type="EMBL" id="OZ075144">
    <property type="protein sequence ID" value="CAL5042027.1"/>
    <property type="molecule type" value="Genomic_DNA"/>
</dbReference>
<dbReference type="PANTHER" id="PTHR33416:SF36">
    <property type="entry name" value="NUCLEOPORIN-RELATED"/>
    <property type="match status" value="1"/>
</dbReference>
<evidence type="ECO:0000313" key="2">
    <source>
        <dbReference type="EMBL" id="CAL5042027.1"/>
    </source>
</evidence>
<feature type="compositionally biased region" description="Polar residues" evidence="1">
    <location>
        <begin position="519"/>
        <end position="542"/>
    </location>
</feature>